<dbReference type="InterPro" id="IPR018712">
    <property type="entry name" value="Tle1-like_cat"/>
</dbReference>
<dbReference type="EMBL" id="JPQU01000036">
    <property type="protein sequence ID" value="KFE55205.1"/>
    <property type="molecule type" value="Genomic_DNA"/>
</dbReference>
<dbReference type="PANTHER" id="PTHR33840:SF1">
    <property type="entry name" value="TLE1 PHOSPHOLIPASE DOMAIN-CONTAINING PROTEIN"/>
    <property type="match status" value="1"/>
</dbReference>
<comment type="caution">
    <text evidence="2">The sequence shown here is derived from an EMBL/GenBank/DDBJ whole genome shotgun (WGS) entry which is preliminary data.</text>
</comment>
<proteinExistence type="predicted"/>
<dbReference type="Pfam" id="PF09994">
    <property type="entry name" value="T6SS_Tle1-like_cat"/>
    <property type="match status" value="1"/>
</dbReference>
<feature type="domain" description="T6SS Phospholipase effector Tle1-like catalytic" evidence="1">
    <location>
        <begin position="200"/>
        <end position="288"/>
    </location>
</feature>
<dbReference type="Proteomes" id="UP000028631">
    <property type="component" value="Unassembled WGS sequence"/>
</dbReference>
<name>A0A085VIE2_PSESX</name>
<accession>A0A085VIE2</accession>
<keyword evidence="3" id="KW-1185">Reference proteome</keyword>
<protein>
    <recommendedName>
        <fullName evidence="1">T6SS Phospholipase effector Tle1-like catalytic domain-containing protein</fullName>
    </recommendedName>
</protein>
<evidence type="ECO:0000313" key="3">
    <source>
        <dbReference type="Proteomes" id="UP000028631"/>
    </source>
</evidence>
<dbReference type="AlphaFoldDB" id="A0A085VIE2"/>
<sequence length="479" mass="52410">MQASTARLEVTVRIGIFFDGTGNNRFNTQIAADCRAMSEVNAGKHISECKGRHDDPSSSYSNDFSNVALLAKLYRCQPVASNNGTGLKVYWPVYVSGIGTTSGRRDSLLSGQSFGRGATGVIAKVGHAFKKLGARLENFASENPGCVINRLELDVFGFSRGAAAARHFVNEVLKKDKGILEATLNRRCVPLSPSFSWSNGGVKVKVIGLFDTVAAVGSIRDMGSVNDANNDRVNLYLPPGCAEQVLHLVARDEERRNFALNSITPPWTREIALPGSHSDIGGGYHPQMLERVLITRPRWSVVTGDEPWESTSAWQDTFAEMQAMQSDLWFDSADPHASLSVACEARSPKAGRNRFGGASVMAAVCLQRQVFGHLSRVNLRVMHALACDEGVPFLPVPISQELMLHPELHVIAQKLIAYARGAPYALDPREERLLRHRYIHRSAHWSALIGNRRNLADAWFVHAPQQGGRVLHPNSAIAG</sequence>
<dbReference type="PATRIC" id="fig|317.175.peg.2802"/>
<reference evidence="2 3" key="1">
    <citation type="submission" date="2014-07" db="EMBL/GenBank/DDBJ databases">
        <title>Draft Genome Sequences of Environmental Pseudomonas syringae strains.</title>
        <authorList>
            <person name="Baltrus D.A."/>
            <person name="Berge O."/>
            <person name="Morris C."/>
        </authorList>
    </citation>
    <scope>NUCLEOTIDE SEQUENCE [LARGE SCALE GENOMIC DNA]</scope>
    <source>
        <strain evidence="2 3">GAW0119</strain>
    </source>
</reference>
<dbReference type="PANTHER" id="PTHR33840">
    <property type="match status" value="1"/>
</dbReference>
<evidence type="ECO:0000259" key="1">
    <source>
        <dbReference type="Pfam" id="PF09994"/>
    </source>
</evidence>
<evidence type="ECO:0000313" key="2">
    <source>
        <dbReference type="EMBL" id="KFE55205.1"/>
    </source>
</evidence>
<organism evidence="2 3">
    <name type="scientific">Pseudomonas syringae</name>
    <dbReference type="NCBI Taxonomy" id="317"/>
    <lineage>
        <taxon>Bacteria</taxon>
        <taxon>Pseudomonadati</taxon>
        <taxon>Pseudomonadota</taxon>
        <taxon>Gammaproteobacteria</taxon>
        <taxon>Pseudomonadales</taxon>
        <taxon>Pseudomonadaceae</taxon>
        <taxon>Pseudomonas</taxon>
    </lineage>
</organism>
<gene>
    <name evidence="2" type="ORF">IV01_13485</name>
</gene>